<accession>A0A0G0CZ02</accession>
<dbReference type="AlphaFoldDB" id="A0A0G0CZ02"/>
<protein>
    <submittedName>
        <fullName evidence="1">Uncharacterized protein</fullName>
    </submittedName>
</protein>
<reference evidence="1 2" key="1">
    <citation type="journal article" date="2015" name="Nature">
        <title>rRNA introns, odd ribosomes, and small enigmatic genomes across a large radiation of phyla.</title>
        <authorList>
            <person name="Brown C.T."/>
            <person name="Hug L.A."/>
            <person name="Thomas B.C."/>
            <person name="Sharon I."/>
            <person name="Castelle C.J."/>
            <person name="Singh A."/>
            <person name="Wilkins M.J."/>
            <person name="Williams K.H."/>
            <person name="Banfield J.F."/>
        </authorList>
    </citation>
    <scope>NUCLEOTIDE SEQUENCE [LARGE SCALE GENOMIC DNA]</scope>
</reference>
<comment type="caution">
    <text evidence="1">The sequence shown here is derived from an EMBL/GenBank/DDBJ whole genome shotgun (WGS) entry which is preliminary data.</text>
</comment>
<dbReference type="EMBL" id="LBQX01000004">
    <property type="protein sequence ID" value="KKP87234.1"/>
    <property type="molecule type" value="Genomic_DNA"/>
</dbReference>
<gene>
    <name evidence="1" type="ORF">UR89_C0004G0023</name>
</gene>
<proteinExistence type="predicted"/>
<name>A0A0G0CZ02_9BACT</name>
<sequence length="79" mass="9077">MKLFRYRKPSINNVLGITKIKRTFRKASGLSTIEQFTKPSRIKQLIKQKVGIYSPTMTVVRQTSKGKLPTFFGIFGKKI</sequence>
<dbReference type="Proteomes" id="UP000034536">
    <property type="component" value="Unassembled WGS sequence"/>
</dbReference>
<evidence type="ECO:0000313" key="2">
    <source>
        <dbReference type="Proteomes" id="UP000034536"/>
    </source>
</evidence>
<organism evidence="1 2">
    <name type="scientific">Candidatus Roizmanbacteria bacterium GW2011_GWA2_35_8</name>
    <dbReference type="NCBI Taxonomy" id="1618479"/>
    <lineage>
        <taxon>Bacteria</taxon>
        <taxon>Candidatus Roizmaniibacteriota</taxon>
    </lineage>
</organism>
<evidence type="ECO:0000313" key="1">
    <source>
        <dbReference type="EMBL" id="KKP87234.1"/>
    </source>
</evidence>